<evidence type="ECO:0000259" key="7">
    <source>
        <dbReference type="PROSITE" id="PS51330"/>
    </source>
</evidence>
<dbReference type="PROSITE" id="PS51330">
    <property type="entry name" value="DHFR_2"/>
    <property type="match status" value="1"/>
</dbReference>
<reference evidence="8" key="1">
    <citation type="submission" date="2017-02" db="EMBL/GenBank/DDBJ databases">
        <title>Genome sequence of Serratia marcescens phage BF.</title>
        <authorList>
            <person name="Casey E."/>
            <person name="Fitzgerald B."/>
            <person name="Mahony J."/>
            <person name="Lugli G."/>
            <person name="Ventura M."/>
            <person name="van Sinderen D."/>
        </authorList>
    </citation>
    <scope>NUCLEOTIDE SEQUENCE [LARGE SCALE GENOMIC DNA]</scope>
</reference>
<comment type="pathway">
    <text evidence="1">Cofactor biosynthesis; tetrahydrofolate biosynthesis; 5,6,7,8-tetrahydrofolate from 7,8-dihydrofolate: step 1/1.</text>
</comment>
<gene>
    <name evidence="8" type="ORF">BF_0310</name>
</gene>
<dbReference type="PROSITE" id="PS00075">
    <property type="entry name" value="DHFR_1"/>
    <property type="match status" value="1"/>
</dbReference>
<dbReference type="InterPro" id="IPR012259">
    <property type="entry name" value="DHFR"/>
</dbReference>
<dbReference type="SUPFAM" id="SSF53597">
    <property type="entry name" value="Dihydrofolate reductase-like"/>
    <property type="match status" value="1"/>
</dbReference>
<evidence type="ECO:0000256" key="4">
    <source>
        <dbReference type="ARBA" id="ARBA00022857"/>
    </source>
</evidence>
<dbReference type="InterPro" id="IPR024072">
    <property type="entry name" value="DHFR-like_dom_sf"/>
</dbReference>
<evidence type="ECO:0000256" key="3">
    <source>
        <dbReference type="ARBA" id="ARBA00022563"/>
    </source>
</evidence>
<evidence type="ECO:0000256" key="1">
    <source>
        <dbReference type="ARBA" id="ARBA00004903"/>
    </source>
</evidence>
<dbReference type="PANTHER" id="PTHR48069:SF3">
    <property type="entry name" value="DIHYDROFOLATE REDUCTASE"/>
    <property type="match status" value="1"/>
</dbReference>
<sequence length="174" mass="19669">MNKMILCTDDAHGIGKNGTIPWHSSDDFAHFKQETQGKKILMGYKTWQSLPYKPLRDRVNIVVTSRRVSDETLSEHKDVIFINKSHLGEFLRNNDGIVVIGGSTIYQAALPYVDEIILSVISGDYDCDTFFDVHASDVDVFVPKSTKTLSDGVQVFYLHRTLESIAANADIRWF</sequence>
<accession>A0A1S6UAQ7</accession>
<dbReference type="EC" id="1.5.1.3" evidence="2"/>
<evidence type="ECO:0000256" key="6">
    <source>
        <dbReference type="RuleBase" id="RU004474"/>
    </source>
</evidence>
<dbReference type="PRINTS" id="PR00070">
    <property type="entry name" value="DHFR"/>
</dbReference>
<evidence type="ECO:0000313" key="9">
    <source>
        <dbReference type="Proteomes" id="UP000221837"/>
    </source>
</evidence>
<dbReference type="InterPro" id="IPR001796">
    <property type="entry name" value="DHFR_dom"/>
</dbReference>
<evidence type="ECO:0000313" key="8">
    <source>
        <dbReference type="EMBL" id="AQW88835.1"/>
    </source>
</evidence>
<keyword evidence="5" id="KW-0560">Oxidoreductase</keyword>
<organism evidence="8 9">
    <name type="scientific">Serratia phage BF</name>
    <dbReference type="NCBI Taxonomy" id="1962671"/>
    <lineage>
        <taxon>Viruses</taxon>
        <taxon>Duplodnaviria</taxon>
        <taxon>Heunggongvirae</taxon>
        <taxon>Uroviricota</taxon>
        <taxon>Caudoviricetes</taxon>
        <taxon>Eneladusvirus</taxon>
        <taxon>Eneladusvirus BF</taxon>
    </lineage>
</organism>
<dbReference type="GO" id="GO:0046654">
    <property type="term" value="P:tetrahydrofolate biosynthetic process"/>
    <property type="evidence" value="ECO:0007669"/>
    <property type="project" value="InterPro"/>
</dbReference>
<dbReference type="GO" id="GO:0046452">
    <property type="term" value="P:dihydrofolate metabolic process"/>
    <property type="evidence" value="ECO:0007669"/>
    <property type="project" value="TreeGrafter"/>
</dbReference>
<dbReference type="GO" id="GO:0050661">
    <property type="term" value="F:NADP binding"/>
    <property type="evidence" value="ECO:0007669"/>
    <property type="project" value="InterPro"/>
</dbReference>
<dbReference type="Pfam" id="PF00186">
    <property type="entry name" value="DHFR_1"/>
    <property type="match status" value="1"/>
</dbReference>
<keyword evidence="4" id="KW-0521">NADP</keyword>
<dbReference type="GO" id="GO:0046655">
    <property type="term" value="P:folic acid metabolic process"/>
    <property type="evidence" value="ECO:0007669"/>
    <property type="project" value="TreeGrafter"/>
</dbReference>
<keyword evidence="3" id="KW-0554">One-carbon metabolism</keyword>
<name>A0A1S6UAQ7_9CAUD</name>
<dbReference type="PANTHER" id="PTHR48069">
    <property type="entry name" value="DIHYDROFOLATE REDUCTASE"/>
    <property type="match status" value="1"/>
</dbReference>
<evidence type="ECO:0000256" key="5">
    <source>
        <dbReference type="ARBA" id="ARBA00023002"/>
    </source>
</evidence>
<dbReference type="GO" id="GO:0004146">
    <property type="term" value="F:dihydrofolate reductase activity"/>
    <property type="evidence" value="ECO:0007669"/>
    <property type="project" value="UniProtKB-EC"/>
</dbReference>
<dbReference type="Gene3D" id="3.40.430.10">
    <property type="entry name" value="Dihydrofolate Reductase, subunit A"/>
    <property type="match status" value="1"/>
</dbReference>
<dbReference type="Proteomes" id="UP000221837">
    <property type="component" value="Genome"/>
</dbReference>
<dbReference type="EMBL" id="KY630187">
    <property type="protein sequence ID" value="AQW88835.1"/>
    <property type="molecule type" value="Genomic_DNA"/>
</dbReference>
<keyword evidence="9" id="KW-1185">Reference proteome</keyword>
<protein>
    <recommendedName>
        <fullName evidence="2">dihydrofolate reductase</fullName>
        <ecNumber evidence="2">1.5.1.3</ecNumber>
    </recommendedName>
</protein>
<dbReference type="OrthoDB" id="9577at10239"/>
<evidence type="ECO:0000256" key="2">
    <source>
        <dbReference type="ARBA" id="ARBA00012856"/>
    </source>
</evidence>
<dbReference type="GO" id="GO:0006730">
    <property type="term" value="P:one-carbon metabolic process"/>
    <property type="evidence" value="ECO:0007669"/>
    <property type="project" value="UniProtKB-KW"/>
</dbReference>
<comment type="similarity">
    <text evidence="6">Belongs to the dihydrofolate reductase family.</text>
</comment>
<feature type="domain" description="DHFR" evidence="7">
    <location>
        <begin position="1"/>
        <end position="164"/>
    </location>
</feature>
<proteinExistence type="inferred from homology"/>
<dbReference type="CDD" id="cd00209">
    <property type="entry name" value="DHFR"/>
    <property type="match status" value="1"/>
</dbReference>
<dbReference type="InterPro" id="IPR017925">
    <property type="entry name" value="DHFR_CS"/>
</dbReference>